<dbReference type="InterPro" id="IPR036259">
    <property type="entry name" value="MFS_trans_sf"/>
</dbReference>
<evidence type="ECO:0000313" key="7">
    <source>
        <dbReference type="EMBL" id="GIH14806.1"/>
    </source>
</evidence>
<feature type="transmembrane region" description="Helical" evidence="5">
    <location>
        <begin position="62"/>
        <end position="83"/>
    </location>
</feature>
<reference evidence="7" key="1">
    <citation type="submission" date="2021-01" db="EMBL/GenBank/DDBJ databases">
        <title>Whole genome shotgun sequence of Rugosimonospora africana NBRC 104875.</title>
        <authorList>
            <person name="Komaki H."/>
            <person name="Tamura T."/>
        </authorList>
    </citation>
    <scope>NUCLEOTIDE SEQUENCE</scope>
    <source>
        <strain evidence="7">NBRC 104875</strain>
    </source>
</reference>
<dbReference type="PROSITE" id="PS50850">
    <property type="entry name" value="MFS"/>
    <property type="match status" value="1"/>
</dbReference>
<dbReference type="InterPro" id="IPR011701">
    <property type="entry name" value="MFS"/>
</dbReference>
<dbReference type="EMBL" id="BONZ01000027">
    <property type="protein sequence ID" value="GIH14806.1"/>
    <property type="molecule type" value="Genomic_DNA"/>
</dbReference>
<feature type="transmembrane region" description="Helical" evidence="5">
    <location>
        <begin position="178"/>
        <end position="198"/>
    </location>
</feature>
<accession>A0A8J3QQR6</accession>
<sequence>MAESGRTGVGSRAGIDGSGRGLRLVTVVLAFACGLTVANLYYAQPLLAFIAHSLRASQGTAALIVTMTQIGYAAGLILLLPLGDLLENRALASRTLLGTAAALVVAAVAPGIGVLLAVSVFIGLTSVVAQILVPLAAHLAPAEQRGRVVGRVMSGLLLGILLARTLASLVAAQWGWRSVYLISAVLMVAVAAVLVRVLPRRRPAHTATYPRLLASMGQLVRTEPVLRRRAACQALMFAAFSSFWTSIGYELLDRHHLSQTGIGIFALVGAAGAASAPLAGWLGDRGHGQFASGIALALGVVAMAAAGAGQGSLVLLAAAAVLLDLAVQGHQVISQQEIYQLRPDARARINSVYMGSLFIAGAIASAVSGTLYQQSGWTAVTVFGGALPVLALLVWAVSRLRARRPVAAPPANAG</sequence>
<feature type="transmembrane region" description="Helical" evidence="5">
    <location>
        <begin position="152"/>
        <end position="172"/>
    </location>
</feature>
<feature type="transmembrane region" description="Helical" evidence="5">
    <location>
        <begin position="121"/>
        <end position="140"/>
    </location>
</feature>
<proteinExistence type="predicted"/>
<dbReference type="SUPFAM" id="SSF103473">
    <property type="entry name" value="MFS general substrate transporter"/>
    <property type="match status" value="1"/>
</dbReference>
<dbReference type="Pfam" id="PF07690">
    <property type="entry name" value="MFS_1"/>
    <property type="match status" value="1"/>
</dbReference>
<feature type="domain" description="Major facilitator superfamily (MFS) profile" evidence="6">
    <location>
        <begin position="22"/>
        <end position="403"/>
    </location>
</feature>
<keyword evidence="3 5" id="KW-1133">Transmembrane helix</keyword>
<feature type="transmembrane region" description="Helical" evidence="5">
    <location>
        <begin position="261"/>
        <end position="283"/>
    </location>
</feature>
<dbReference type="Proteomes" id="UP000642748">
    <property type="component" value="Unassembled WGS sequence"/>
</dbReference>
<keyword evidence="4 5" id="KW-0472">Membrane</keyword>
<feature type="transmembrane region" description="Helical" evidence="5">
    <location>
        <begin position="377"/>
        <end position="397"/>
    </location>
</feature>
<evidence type="ECO:0000313" key="8">
    <source>
        <dbReference type="Proteomes" id="UP000642748"/>
    </source>
</evidence>
<evidence type="ECO:0000259" key="6">
    <source>
        <dbReference type="PROSITE" id="PS50850"/>
    </source>
</evidence>
<feature type="transmembrane region" description="Helical" evidence="5">
    <location>
        <begin position="95"/>
        <end position="115"/>
    </location>
</feature>
<evidence type="ECO:0000256" key="2">
    <source>
        <dbReference type="ARBA" id="ARBA00022692"/>
    </source>
</evidence>
<keyword evidence="8" id="KW-1185">Reference proteome</keyword>
<evidence type="ECO:0000256" key="4">
    <source>
        <dbReference type="ARBA" id="ARBA00023136"/>
    </source>
</evidence>
<keyword evidence="2 5" id="KW-0812">Transmembrane</keyword>
<dbReference type="PANTHER" id="PTHR42910:SF1">
    <property type="entry name" value="MAJOR FACILITATOR SUPERFAMILY (MFS) PROFILE DOMAIN-CONTAINING PROTEIN"/>
    <property type="match status" value="1"/>
</dbReference>
<dbReference type="PANTHER" id="PTHR42910">
    <property type="entry name" value="TRANSPORTER SCO4007-RELATED"/>
    <property type="match status" value="1"/>
</dbReference>
<gene>
    <name evidence="7" type="ORF">Raf01_29780</name>
</gene>
<evidence type="ECO:0000256" key="1">
    <source>
        <dbReference type="ARBA" id="ARBA00004651"/>
    </source>
</evidence>
<feature type="transmembrane region" description="Helical" evidence="5">
    <location>
        <begin position="351"/>
        <end position="371"/>
    </location>
</feature>
<dbReference type="InterPro" id="IPR020846">
    <property type="entry name" value="MFS_dom"/>
</dbReference>
<evidence type="ECO:0000256" key="5">
    <source>
        <dbReference type="SAM" id="Phobius"/>
    </source>
</evidence>
<dbReference type="AlphaFoldDB" id="A0A8J3QQR6"/>
<comment type="caution">
    <text evidence="7">The sequence shown here is derived from an EMBL/GenBank/DDBJ whole genome shotgun (WGS) entry which is preliminary data.</text>
</comment>
<protein>
    <submittedName>
        <fullName evidence="7">MFS transporter</fullName>
    </submittedName>
</protein>
<name>A0A8J3QQR6_9ACTN</name>
<organism evidence="7 8">
    <name type="scientific">Rugosimonospora africana</name>
    <dbReference type="NCBI Taxonomy" id="556532"/>
    <lineage>
        <taxon>Bacteria</taxon>
        <taxon>Bacillati</taxon>
        <taxon>Actinomycetota</taxon>
        <taxon>Actinomycetes</taxon>
        <taxon>Micromonosporales</taxon>
        <taxon>Micromonosporaceae</taxon>
        <taxon>Rugosimonospora</taxon>
    </lineage>
</organism>
<dbReference type="GO" id="GO:0005886">
    <property type="term" value="C:plasma membrane"/>
    <property type="evidence" value="ECO:0007669"/>
    <property type="project" value="UniProtKB-SubCell"/>
</dbReference>
<evidence type="ECO:0000256" key="3">
    <source>
        <dbReference type="ARBA" id="ARBA00022989"/>
    </source>
</evidence>
<dbReference type="Gene3D" id="1.20.1250.20">
    <property type="entry name" value="MFS general substrate transporter like domains"/>
    <property type="match status" value="1"/>
</dbReference>
<feature type="transmembrane region" description="Helical" evidence="5">
    <location>
        <begin position="290"/>
        <end position="307"/>
    </location>
</feature>
<dbReference type="CDD" id="cd17324">
    <property type="entry name" value="MFS_NepI_like"/>
    <property type="match status" value="1"/>
</dbReference>
<dbReference type="GO" id="GO:0022857">
    <property type="term" value="F:transmembrane transporter activity"/>
    <property type="evidence" value="ECO:0007669"/>
    <property type="project" value="InterPro"/>
</dbReference>
<comment type="subcellular location">
    <subcellularLocation>
        <location evidence="1">Cell membrane</location>
        <topology evidence="1">Multi-pass membrane protein</topology>
    </subcellularLocation>
</comment>
<feature type="transmembrane region" description="Helical" evidence="5">
    <location>
        <begin position="21"/>
        <end position="42"/>
    </location>
</feature>